<evidence type="ECO:0000313" key="3">
    <source>
        <dbReference type="EMBL" id="ACD38916.1"/>
    </source>
</evidence>
<feature type="domain" description="DUF4224" evidence="1">
    <location>
        <begin position="9"/>
        <end position="52"/>
    </location>
</feature>
<dbReference type="Pfam" id="PF13986">
    <property type="entry name" value="DUF4224"/>
    <property type="match status" value="1"/>
</dbReference>
<dbReference type="InterPro" id="IPR025319">
    <property type="entry name" value="DUF4224"/>
</dbReference>
<name>B3G196_PSEAI</name>
<evidence type="ECO:0000259" key="1">
    <source>
        <dbReference type="Pfam" id="PF13986"/>
    </source>
</evidence>
<reference evidence="2" key="1">
    <citation type="journal article" date="2008" name="Genomics">
        <title>Large-insert genome analysis technology detects structural variation in Pseudomonas aeruginosa clinical strains from cystic fibrosis patients.</title>
        <authorList>
            <person name="Hayden H.S."/>
            <person name="Gillett W."/>
            <person name="Saenphimmachak C."/>
            <person name="Lim R."/>
            <person name="Zhou Y."/>
            <person name="Jacobs M.A."/>
            <person name="Chang J."/>
            <person name="Rohmer L."/>
            <person name="D'Argenio D.A."/>
            <person name="Palmieri A."/>
            <person name="Levy R."/>
            <person name="Haugen E."/>
            <person name="Wong G.K."/>
            <person name="Brittnacher M.J."/>
            <person name="Burns J.L."/>
            <person name="Miller S.I."/>
            <person name="Olson M.V."/>
            <person name="Kaul R."/>
        </authorList>
    </citation>
    <scope>NUCLEOTIDE SEQUENCE</scope>
    <source>
        <strain evidence="2">PACS10223</strain>
        <strain evidence="3">PACS458</strain>
    </source>
</reference>
<evidence type="ECO:0000313" key="2">
    <source>
        <dbReference type="EMBL" id="ACD38840.1"/>
    </source>
</evidence>
<proteinExistence type="predicted"/>
<dbReference type="AlphaFoldDB" id="B3G196"/>
<accession>B3G196</accession>
<gene>
    <name evidence="2" type="ORF">PACL_0592</name>
    <name evidence="3" type="ORF">PACL_0658</name>
</gene>
<sequence length="80" mass="8941">MPMETPSEFLSKEELEAMIGAKSSKKQVEWLASHGWKYELNAAQRPVVGRIYARLRLAGVKPNGTVAVQEPWTLDLSKVS</sequence>
<dbReference type="EMBL" id="EU595740">
    <property type="protein sequence ID" value="ACD38840.1"/>
    <property type="molecule type" value="Genomic_DNA"/>
</dbReference>
<protein>
    <recommendedName>
        <fullName evidence="1">DUF4224 domain-containing protein</fullName>
    </recommendedName>
</protein>
<dbReference type="EMBL" id="EU595742">
    <property type="protein sequence ID" value="ACD38916.1"/>
    <property type="molecule type" value="Genomic_DNA"/>
</dbReference>
<organism evidence="2">
    <name type="scientific">Pseudomonas aeruginosa</name>
    <dbReference type="NCBI Taxonomy" id="287"/>
    <lineage>
        <taxon>Bacteria</taxon>
        <taxon>Pseudomonadati</taxon>
        <taxon>Pseudomonadota</taxon>
        <taxon>Gammaproteobacteria</taxon>
        <taxon>Pseudomonadales</taxon>
        <taxon>Pseudomonadaceae</taxon>
        <taxon>Pseudomonas</taxon>
    </lineage>
</organism>